<dbReference type="OrthoDB" id="2858218at2"/>
<dbReference type="InterPro" id="IPR051906">
    <property type="entry name" value="TolC-like"/>
</dbReference>
<dbReference type="PANTHER" id="PTHR30026:SF20">
    <property type="entry name" value="OUTER MEMBRANE PROTEIN TOLC"/>
    <property type="match status" value="1"/>
</dbReference>
<feature type="compositionally biased region" description="Acidic residues" evidence="7">
    <location>
        <begin position="124"/>
        <end position="145"/>
    </location>
</feature>
<protein>
    <submittedName>
        <fullName evidence="9">Uncharacterized protein</fullName>
    </submittedName>
</protein>
<feature type="signal peptide" evidence="8">
    <location>
        <begin position="1"/>
        <end position="25"/>
    </location>
</feature>
<keyword evidence="10" id="KW-1185">Reference proteome</keyword>
<keyword evidence="5" id="KW-0998">Cell outer membrane</keyword>
<name>A0A5J5H6F4_9BACI</name>
<dbReference type="GO" id="GO:0015562">
    <property type="term" value="F:efflux transmembrane transporter activity"/>
    <property type="evidence" value="ECO:0007669"/>
    <property type="project" value="InterPro"/>
</dbReference>
<keyword evidence="6" id="KW-0175">Coiled coil</keyword>
<dbReference type="RefSeq" id="WP_150442338.1">
    <property type="nucleotide sequence ID" value="NZ_VYKL01000041.1"/>
</dbReference>
<dbReference type="PANTHER" id="PTHR30026">
    <property type="entry name" value="OUTER MEMBRANE PROTEIN TOLC"/>
    <property type="match status" value="1"/>
</dbReference>
<feature type="coiled-coil region" evidence="6">
    <location>
        <begin position="183"/>
        <end position="210"/>
    </location>
</feature>
<evidence type="ECO:0000256" key="4">
    <source>
        <dbReference type="ARBA" id="ARBA00023136"/>
    </source>
</evidence>
<feature type="chain" id="PRO_5023908490" evidence="8">
    <location>
        <begin position="26"/>
        <end position="480"/>
    </location>
</feature>
<comment type="caution">
    <text evidence="9">The sequence shown here is derived from an EMBL/GenBank/DDBJ whole genome shotgun (WGS) entry which is preliminary data.</text>
</comment>
<dbReference type="SUPFAM" id="SSF56954">
    <property type="entry name" value="Outer membrane efflux proteins (OEP)"/>
    <property type="match status" value="1"/>
</dbReference>
<feature type="coiled-coil region" evidence="6">
    <location>
        <begin position="343"/>
        <end position="423"/>
    </location>
</feature>
<dbReference type="Proteomes" id="UP000326671">
    <property type="component" value="Unassembled WGS sequence"/>
</dbReference>
<keyword evidence="3" id="KW-0812">Transmembrane</keyword>
<accession>A0A5J5H6F4</accession>
<feature type="region of interest" description="Disordered" evidence="7">
    <location>
        <begin position="120"/>
        <end position="145"/>
    </location>
</feature>
<evidence type="ECO:0000256" key="2">
    <source>
        <dbReference type="ARBA" id="ARBA00022452"/>
    </source>
</evidence>
<dbReference type="GO" id="GO:0009279">
    <property type="term" value="C:cell outer membrane"/>
    <property type="evidence" value="ECO:0007669"/>
    <property type="project" value="UniProtKB-SubCell"/>
</dbReference>
<evidence type="ECO:0000256" key="5">
    <source>
        <dbReference type="ARBA" id="ARBA00023237"/>
    </source>
</evidence>
<dbReference type="GO" id="GO:1990281">
    <property type="term" value="C:efflux pump complex"/>
    <property type="evidence" value="ECO:0007669"/>
    <property type="project" value="TreeGrafter"/>
</dbReference>
<evidence type="ECO:0000256" key="8">
    <source>
        <dbReference type="SAM" id="SignalP"/>
    </source>
</evidence>
<dbReference type="GO" id="GO:0015288">
    <property type="term" value="F:porin activity"/>
    <property type="evidence" value="ECO:0007669"/>
    <property type="project" value="TreeGrafter"/>
</dbReference>
<gene>
    <name evidence="9" type="ORF">F4V44_22910</name>
</gene>
<evidence type="ECO:0000313" key="10">
    <source>
        <dbReference type="Proteomes" id="UP000326671"/>
    </source>
</evidence>
<evidence type="ECO:0000256" key="6">
    <source>
        <dbReference type="SAM" id="Coils"/>
    </source>
</evidence>
<sequence>MKKLAFMVAAGLALSSLQPTVYAYAADQQQEESAEVKKLSALSIDDVIERGLERNSMLLLLEYQMQVMDNQQKDMEKDIQDLDDDIDEANSSVPKINLADINEKITGLHEVLAEIEKQISDLETGSEADEQDEKDSVDETDEKDSIDDLVKQSTLLQLKLQKLETSIAVSQLEQTKSGYIQAMQAINAQVEALEDAIDQLQLALKKLEVGELQLTFETKEAQQMVKMMLTSSYTALLSSKQQIDLMEASVAQTEKNVNVLEKKVEFGISSAYELEQNKRELEKQKTSLNWAKKDYQRDLAKLLLDIDVEYNPDIQLKDIENSSIVVSVKEKDINKLIENSYSYKKAQQNLSLAELDLDDLVSQEDASVYKIKQAEIAVEVEKENIRQLKLDLKESIKTLNYDLEKASQNLVDKKRDLEYAKRDSEQYKLQFEAGLLSEHQYQQSNLSVKQAEFDIEMAELGYYMLKEQVKAVHQGVIQTQ</sequence>
<evidence type="ECO:0000313" key="9">
    <source>
        <dbReference type="EMBL" id="KAA9015508.1"/>
    </source>
</evidence>
<organism evidence="9 10">
    <name type="scientific">Niallia endozanthoxylica</name>
    <dbReference type="NCBI Taxonomy" id="2036016"/>
    <lineage>
        <taxon>Bacteria</taxon>
        <taxon>Bacillati</taxon>
        <taxon>Bacillota</taxon>
        <taxon>Bacilli</taxon>
        <taxon>Bacillales</taxon>
        <taxon>Bacillaceae</taxon>
        <taxon>Niallia</taxon>
    </lineage>
</organism>
<reference evidence="9 10" key="1">
    <citation type="submission" date="2019-09" db="EMBL/GenBank/DDBJ databases">
        <title>Whole genome sequences of isolates from the Mars Exploration Rovers.</title>
        <authorList>
            <person name="Seuylemezian A."/>
            <person name="Vaishampayan P."/>
        </authorList>
    </citation>
    <scope>NUCLEOTIDE SEQUENCE [LARGE SCALE GENOMIC DNA]</scope>
    <source>
        <strain evidence="9 10">MER_TA_151</strain>
    </source>
</reference>
<comment type="subcellular location">
    <subcellularLocation>
        <location evidence="1">Cell outer membrane</location>
    </subcellularLocation>
</comment>
<evidence type="ECO:0000256" key="1">
    <source>
        <dbReference type="ARBA" id="ARBA00004442"/>
    </source>
</evidence>
<dbReference type="EMBL" id="VYKL01000041">
    <property type="protein sequence ID" value="KAA9015508.1"/>
    <property type="molecule type" value="Genomic_DNA"/>
</dbReference>
<proteinExistence type="predicted"/>
<dbReference type="Gene3D" id="1.20.1600.10">
    <property type="entry name" value="Outer membrane efflux proteins (OEP)"/>
    <property type="match status" value="2"/>
</dbReference>
<evidence type="ECO:0000256" key="3">
    <source>
        <dbReference type="ARBA" id="ARBA00022692"/>
    </source>
</evidence>
<evidence type="ECO:0000256" key="7">
    <source>
        <dbReference type="SAM" id="MobiDB-lite"/>
    </source>
</evidence>
<dbReference type="AlphaFoldDB" id="A0A5J5H6F4"/>
<keyword evidence="8" id="KW-0732">Signal</keyword>
<keyword evidence="4" id="KW-0472">Membrane</keyword>
<feature type="coiled-coil region" evidence="6">
    <location>
        <begin position="243"/>
        <end position="298"/>
    </location>
</feature>
<keyword evidence="2" id="KW-1134">Transmembrane beta strand</keyword>